<feature type="compositionally biased region" description="Basic and acidic residues" evidence="1">
    <location>
        <begin position="166"/>
        <end position="179"/>
    </location>
</feature>
<name>G8ZUM9_TORDE</name>
<evidence type="ECO:0000313" key="2">
    <source>
        <dbReference type="EMBL" id="CCE92323.1"/>
    </source>
</evidence>
<dbReference type="HOGENOM" id="CLU_1397215_0_0_1"/>
<sequence length="195" mass="20929">MPVLRVLTRLGPSPFVRQCVSLLVVDSPGRALNSRRSRALETPCNFSRRSPKTPRNARQNLRRLYKQSVAPFSSLLPNAFFIVSKNCSRTDKQTIHRIMSTAPNTTETAPAPVAGQSPVAAVEQTAATVEANASDAPAATTTTGAAEKSATAAVEQTAAKAGETAKPAEKKTQETKKESQGFVKKFTSKLKSLFQ</sequence>
<protein>
    <submittedName>
        <fullName evidence="2">Uncharacterized protein</fullName>
    </submittedName>
</protein>
<evidence type="ECO:0000313" key="3">
    <source>
        <dbReference type="Proteomes" id="UP000005627"/>
    </source>
</evidence>
<dbReference type="RefSeq" id="XP_003681534.1">
    <property type="nucleotide sequence ID" value="XM_003681486.1"/>
</dbReference>
<proteinExistence type="predicted"/>
<reference evidence="2 3" key="1">
    <citation type="journal article" date="2011" name="Proc. Natl. Acad. Sci. U.S.A.">
        <title>Evolutionary erosion of yeast sex chromosomes by mating-type switching accidents.</title>
        <authorList>
            <person name="Gordon J.L."/>
            <person name="Armisen D."/>
            <person name="Proux-Wera E."/>
            <person name="Oheigeartaigh S.S."/>
            <person name="Byrne K.P."/>
            <person name="Wolfe K.H."/>
        </authorList>
    </citation>
    <scope>NUCLEOTIDE SEQUENCE [LARGE SCALE GENOMIC DNA]</scope>
    <source>
        <strain evidence="3">ATCC 10662 / CBS 1146 / NBRC 0425 / NCYC 2629 / NRRL Y-866</strain>
    </source>
</reference>
<organism evidence="2 3">
    <name type="scientific">Torulaspora delbrueckii</name>
    <name type="common">Yeast</name>
    <name type="synonym">Candida colliculosa</name>
    <dbReference type="NCBI Taxonomy" id="4950"/>
    <lineage>
        <taxon>Eukaryota</taxon>
        <taxon>Fungi</taxon>
        <taxon>Dikarya</taxon>
        <taxon>Ascomycota</taxon>
        <taxon>Saccharomycotina</taxon>
        <taxon>Saccharomycetes</taxon>
        <taxon>Saccharomycetales</taxon>
        <taxon>Saccharomycetaceae</taxon>
        <taxon>Torulaspora</taxon>
    </lineage>
</organism>
<dbReference type="Proteomes" id="UP000005627">
    <property type="component" value="Chromosome 5"/>
</dbReference>
<dbReference type="EMBL" id="HE616746">
    <property type="protein sequence ID" value="CCE92323.1"/>
    <property type="molecule type" value="Genomic_DNA"/>
</dbReference>
<feature type="region of interest" description="Disordered" evidence="1">
    <location>
        <begin position="130"/>
        <end position="181"/>
    </location>
</feature>
<dbReference type="GeneID" id="11503724"/>
<feature type="compositionally biased region" description="Low complexity" evidence="1">
    <location>
        <begin position="130"/>
        <end position="165"/>
    </location>
</feature>
<gene>
    <name evidence="2" type="primary">TDEL0E00800</name>
    <name evidence="2" type="ORF">TDEL_0E00800</name>
</gene>
<dbReference type="KEGG" id="tdl:TDEL_0E00800"/>
<accession>G8ZUM9</accession>
<keyword evidence="3" id="KW-1185">Reference proteome</keyword>
<evidence type="ECO:0000256" key="1">
    <source>
        <dbReference type="SAM" id="MobiDB-lite"/>
    </source>
</evidence>
<dbReference type="InParanoid" id="G8ZUM9"/>
<dbReference type="AlphaFoldDB" id="G8ZUM9"/>